<dbReference type="Proteomes" id="UP000282087">
    <property type="component" value="Unassembled WGS sequence"/>
</dbReference>
<evidence type="ECO:0000256" key="6">
    <source>
        <dbReference type="ARBA" id="ARBA00023136"/>
    </source>
</evidence>
<dbReference type="AlphaFoldDB" id="A0A3M6V9R5"/>
<dbReference type="GO" id="GO:0015203">
    <property type="term" value="F:polyamine transmembrane transporter activity"/>
    <property type="evidence" value="ECO:0007669"/>
    <property type="project" value="UniProtKB-ARBA"/>
</dbReference>
<organism evidence="10 11">
    <name type="scientific">Peronospora effusa</name>
    <dbReference type="NCBI Taxonomy" id="542832"/>
    <lineage>
        <taxon>Eukaryota</taxon>
        <taxon>Sar</taxon>
        <taxon>Stramenopiles</taxon>
        <taxon>Oomycota</taxon>
        <taxon>Peronosporomycetes</taxon>
        <taxon>Peronosporales</taxon>
        <taxon>Peronosporaceae</taxon>
        <taxon>Peronospora</taxon>
    </lineage>
</organism>
<gene>
    <name evidence="10" type="ORF">DD238_006698</name>
</gene>
<feature type="transmembrane region" description="Helical" evidence="9">
    <location>
        <begin position="105"/>
        <end position="124"/>
    </location>
</feature>
<dbReference type="GO" id="GO:0005886">
    <property type="term" value="C:plasma membrane"/>
    <property type="evidence" value="ECO:0007669"/>
    <property type="project" value="UniProtKB-SubCell"/>
</dbReference>
<dbReference type="VEuPathDB" id="FungiDB:DD237_005435"/>
<feature type="transmembrane region" description="Helical" evidence="9">
    <location>
        <begin position="410"/>
        <end position="433"/>
    </location>
</feature>
<feature type="compositionally biased region" description="Polar residues" evidence="8">
    <location>
        <begin position="20"/>
        <end position="41"/>
    </location>
</feature>
<evidence type="ECO:0008006" key="12">
    <source>
        <dbReference type="Google" id="ProtNLM"/>
    </source>
</evidence>
<evidence type="ECO:0000256" key="8">
    <source>
        <dbReference type="SAM" id="MobiDB-lite"/>
    </source>
</evidence>
<feature type="transmembrane region" description="Helical" evidence="9">
    <location>
        <begin position="205"/>
        <end position="238"/>
    </location>
</feature>
<keyword evidence="3" id="KW-1003">Cell membrane</keyword>
<feature type="transmembrane region" description="Helical" evidence="9">
    <location>
        <begin position="445"/>
        <end position="469"/>
    </location>
</feature>
<evidence type="ECO:0000256" key="1">
    <source>
        <dbReference type="ARBA" id="ARBA00004651"/>
    </source>
</evidence>
<sequence length="518" mass="56905">MATTSFDICPSIRTRFDSPPNETNGLHRVSPSSTDRSSLKSWPNLPSLSSSQHLLESQLEYDNVEVQTRKQNRNKTRTINHITLGFIAYFAVAAGPFGVEDAVRAAGAYPVLLAVVVLPFTWGLPQALMTAELSTMIDENGGYILWVRRGLGQYAGWVNAFNCIASNICDLPTYPVLFCSYVEAFLASGYGYTLSGTEQWMVKCVALLLVFASNAVGMRAVAMTSVLMSIFVLAPFILEPLSVETFNLATWGSVAPKIEWSLFLSTILWNYQGWDSLGCVAGEVKDGGRTYPIAIMIAMILITINYAFPVGVGIMVQPDISQWHAGSLETIAMTTAPWLGVWVGVAAVVATLGEFNVVMACSSRALWATADYKMLPSFLAIEWERFGTPIAAVIFQTLTTGVLMNFSFEILVVLDTFFNNLTLLLEFFAFLRLKYVEKDAERPFVVPFGNTGAWAITLPKIMVLSGVLIAQKRSVWMICGLFNVVVSSTYIVWRRFQPAPHTTCVSSNTTAYGSGQLS</sequence>
<dbReference type="InterPro" id="IPR044566">
    <property type="entry name" value="RMV1-like"/>
</dbReference>
<proteinExistence type="inferred from homology"/>
<evidence type="ECO:0000313" key="11">
    <source>
        <dbReference type="Proteomes" id="UP000282087"/>
    </source>
</evidence>
<protein>
    <recommendedName>
        <fullName evidence="12">Amino acid permease/ SLC12A domain-containing protein</fullName>
    </recommendedName>
</protein>
<feature type="transmembrane region" description="Helical" evidence="9">
    <location>
        <begin position="336"/>
        <end position="362"/>
    </location>
</feature>
<comment type="caution">
    <text evidence="10">The sequence shown here is derived from an EMBL/GenBank/DDBJ whole genome shotgun (WGS) entry which is preliminary data.</text>
</comment>
<feature type="region of interest" description="Disordered" evidence="8">
    <location>
        <begin position="1"/>
        <end position="43"/>
    </location>
</feature>
<keyword evidence="4 9" id="KW-0812">Transmembrane</keyword>
<name>A0A3M6V9R5_9STRA</name>
<feature type="transmembrane region" description="Helical" evidence="9">
    <location>
        <begin position="293"/>
        <end position="316"/>
    </location>
</feature>
<keyword evidence="11" id="KW-1185">Reference proteome</keyword>
<evidence type="ECO:0000256" key="3">
    <source>
        <dbReference type="ARBA" id="ARBA00022475"/>
    </source>
</evidence>
<evidence type="ECO:0000256" key="2">
    <source>
        <dbReference type="ARBA" id="ARBA00022448"/>
    </source>
</evidence>
<evidence type="ECO:0000256" key="4">
    <source>
        <dbReference type="ARBA" id="ARBA00022692"/>
    </source>
</evidence>
<evidence type="ECO:0000256" key="5">
    <source>
        <dbReference type="ARBA" id="ARBA00022989"/>
    </source>
</evidence>
<evidence type="ECO:0000256" key="7">
    <source>
        <dbReference type="ARBA" id="ARBA00024041"/>
    </source>
</evidence>
<reference evidence="10 11" key="1">
    <citation type="submission" date="2018-06" db="EMBL/GenBank/DDBJ databases">
        <title>Comparative genomics of downy mildews reveals potential adaptations to biotrophy.</title>
        <authorList>
            <person name="Fletcher K."/>
            <person name="Klosterman S.J."/>
            <person name="Derevnina L."/>
            <person name="Martin F."/>
            <person name="Koike S."/>
            <person name="Reyes Chin-Wo S."/>
            <person name="Mou B."/>
            <person name="Michelmore R."/>
        </authorList>
    </citation>
    <scope>NUCLEOTIDE SEQUENCE [LARGE SCALE GENOMIC DNA]</scope>
    <source>
        <strain evidence="10 11">R14</strain>
    </source>
</reference>
<feature type="transmembrane region" description="Helical" evidence="9">
    <location>
        <begin position="475"/>
        <end position="493"/>
    </location>
</feature>
<evidence type="ECO:0000256" key="9">
    <source>
        <dbReference type="SAM" id="Phobius"/>
    </source>
</evidence>
<dbReference type="InterPro" id="IPR002293">
    <property type="entry name" value="AA/rel_permease1"/>
</dbReference>
<dbReference type="Gene3D" id="1.20.1740.10">
    <property type="entry name" value="Amino acid/polyamine transporter I"/>
    <property type="match status" value="1"/>
</dbReference>
<evidence type="ECO:0000313" key="10">
    <source>
        <dbReference type="EMBL" id="RMX63748.1"/>
    </source>
</evidence>
<comment type="similarity">
    <text evidence="7">Belongs to the amino acid-polyamine-organocation (APC) superfamily. Polyamine:cation symporter (PHS) (TC 2.A.3.12) family.</text>
</comment>
<dbReference type="EMBL" id="QLLG01000367">
    <property type="protein sequence ID" value="RMX63748.1"/>
    <property type="molecule type" value="Genomic_DNA"/>
</dbReference>
<accession>A0A3M6V9R5</accession>
<dbReference type="PANTHER" id="PTHR45826">
    <property type="entry name" value="POLYAMINE TRANSPORTER PUT1"/>
    <property type="match status" value="1"/>
</dbReference>
<keyword evidence="6 9" id="KW-0472">Membrane</keyword>
<keyword evidence="2" id="KW-0813">Transport</keyword>
<dbReference type="Pfam" id="PF13520">
    <property type="entry name" value="AA_permease_2"/>
    <property type="match status" value="1"/>
</dbReference>
<dbReference type="PANTHER" id="PTHR45826:SF2">
    <property type="entry name" value="AMINO ACID TRANSPORTER"/>
    <property type="match status" value="1"/>
</dbReference>
<keyword evidence="5 9" id="KW-1133">Transmembrane helix</keyword>
<comment type="subcellular location">
    <subcellularLocation>
        <location evidence="1">Cell membrane</location>
        <topology evidence="1">Multi-pass membrane protein</topology>
    </subcellularLocation>
</comment>
<feature type="transmembrane region" description="Helical" evidence="9">
    <location>
        <begin position="79"/>
        <end position="99"/>
    </location>
</feature>
<dbReference type="STRING" id="542832.A0A3M6V9R5"/>